<dbReference type="AlphaFoldDB" id="A0AAX0WV42"/>
<feature type="transmembrane region" description="Helical" evidence="1">
    <location>
        <begin position="476"/>
        <end position="495"/>
    </location>
</feature>
<feature type="transmembrane region" description="Helical" evidence="1">
    <location>
        <begin position="366"/>
        <end position="386"/>
    </location>
</feature>
<feature type="transmembrane region" description="Helical" evidence="1">
    <location>
        <begin position="223"/>
        <end position="242"/>
    </location>
</feature>
<feature type="transmembrane region" description="Helical" evidence="1">
    <location>
        <begin position="67"/>
        <end position="86"/>
    </location>
</feature>
<reference evidence="2" key="1">
    <citation type="submission" date="2017-12" db="EMBL/GenBank/DDBJ databases">
        <title>FDA dAtabase for Regulatory Grade micrObial Sequences (FDA-ARGOS): Supporting development and validation of Infectious Disease Dx tests.</title>
        <authorList>
            <person name="Kerrigan L."/>
            <person name="Tallon L.J."/>
            <person name="Sadzewicz L."/>
            <person name="Sengamalay N."/>
            <person name="Ott S."/>
            <person name="Godinez A."/>
            <person name="Nagaraj S."/>
            <person name="Vavikolanu K."/>
            <person name="Vyas G."/>
            <person name="Nadendla S."/>
            <person name="Aluvathingal J."/>
            <person name="Sichtig H."/>
        </authorList>
    </citation>
    <scope>NUCLEOTIDE SEQUENCE [LARGE SCALE GENOMIC DNA]</scope>
    <source>
        <strain evidence="2">FDAARGOS_200</strain>
    </source>
</reference>
<keyword evidence="1" id="KW-1133">Transmembrane helix</keyword>
<feature type="transmembrane region" description="Helical" evidence="1">
    <location>
        <begin position="165"/>
        <end position="184"/>
    </location>
</feature>
<feature type="transmembrane region" description="Helical" evidence="1">
    <location>
        <begin position="6"/>
        <end position="25"/>
    </location>
</feature>
<feature type="transmembrane region" description="Helical" evidence="1">
    <location>
        <begin position="37"/>
        <end position="61"/>
    </location>
</feature>
<keyword evidence="1" id="KW-0812">Transmembrane</keyword>
<gene>
    <name evidence="2" type="ORF">A6J39_013450</name>
</gene>
<keyword evidence="3" id="KW-1185">Reference proteome</keyword>
<dbReference type="EMBL" id="NBTX02000004">
    <property type="protein sequence ID" value="PNL62139.1"/>
    <property type="molecule type" value="Genomic_DNA"/>
</dbReference>
<evidence type="ECO:0000313" key="2">
    <source>
        <dbReference type="EMBL" id="PNL62139.1"/>
    </source>
</evidence>
<feature type="transmembrane region" description="Helical" evidence="1">
    <location>
        <begin position="248"/>
        <end position="265"/>
    </location>
</feature>
<feature type="transmembrane region" description="Helical" evidence="1">
    <location>
        <begin position="432"/>
        <end position="455"/>
    </location>
</feature>
<dbReference type="Proteomes" id="UP000192511">
    <property type="component" value="Unassembled WGS sequence"/>
</dbReference>
<evidence type="ECO:0000256" key="1">
    <source>
        <dbReference type="SAM" id="Phobius"/>
    </source>
</evidence>
<organism evidence="2 3">
    <name type="scientific">Legionella anisa</name>
    <dbReference type="NCBI Taxonomy" id="28082"/>
    <lineage>
        <taxon>Bacteria</taxon>
        <taxon>Pseudomonadati</taxon>
        <taxon>Pseudomonadota</taxon>
        <taxon>Gammaproteobacteria</taxon>
        <taxon>Legionellales</taxon>
        <taxon>Legionellaceae</taxon>
        <taxon>Legionella</taxon>
    </lineage>
</organism>
<sequence length="773" mass="87397">MFLGTSIFWITIAGITVLTFIATVLGRGCAAFVPYRLNAPALFFLSPILGLALLTIIASLLGRYLPLGNTVFLPLLLIILLLGVILRERDPWQLSSHALMVSAFTFLCGSSLLLPLYLYGGFNAHNDAFTYLVHSNWLQVHAFYEQITPDNITPSTTQVVLYQTLGLRMGASFLLALVQALLHLQWSYEAYPTVAIVSIASCCLAIGFPLLGVLRTMPRLLQLVLLSLPGFSLGGLVFGAHFGFLPQTLGLALGAALLFTLGPLFQRLSTIRQPILILQPALPCALLFSAAVYAYSEFLPFLWFGVFASSLFMAWRFHAWKNFILFCLVFLLFSLVILNTELLRAYTALLLQSNTTVGTPVHWKLIGFLAHALGVHGGAWDIFQWTKPDYMGKDIFQWTDPSYADRYILSGYCILLLVLACLTLRLKQLKRFVLNGVFLPTIMVLLVLGAGFIYFRYFVQTPLPIGKRQSWSQFKLSDWSHPFLMAILLFAFASWWHFRKWLFYVTVSAVLFIGLSSALWMSMMRIQPLLAEYEGINNLDHFYLNLRKEVLANCPPSVPIYLAIQKNDKLKQMMAYFLADRELNSDWRNDGYISPWLPLAKKSPRLQAKQCVIESVNHKMLLEKGMVIGPIQLGILSGEGRVHIVDVSGTYDKENDKYNWWHWVEHKAHFKLLPLFISKKIKHTQLQFEYSTRGQQQLTLHIMTKKGAIKKRVMDSKGDELLKFSQIINLSPNELTEIVIETNGKASPLSTSDQRKAAWIIRNLSVHPVTIDA</sequence>
<name>A0AAX0WV42_9GAMM</name>
<feature type="transmembrane region" description="Helical" evidence="1">
    <location>
        <begin position="190"/>
        <end position="211"/>
    </location>
</feature>
<feature type="transmembrane region" description="Helical" evidence="1">
    <location>
        <begin position="501"/>
        <end position="521"/>
    </location>
</feature>
<accession>A0AAX0WV42</accession>
<protein>
    <submittedName>
        <fullName evidence="2">Uncharacterized protein</fullName>
    </submittedName>
</protein>
<proteinExistence type="predicted"/>
<feature type="transmembrane region" description="Helical" evidence="1">
    <location>
        <begin position="98"/>
        <end position="122"/>
    </location>
</feature>
<comment type="caution">
    <text evidence="2">The sequence shown here is derived from an EMBL/GenBank/DDBJ whole genome shotgun (WGS) entry which is preliminary data.</text>
</comment>
<feature type="transmembrane region" description="Helical" evidence="1">
    <location>
        <begin position="407"/>
        <end position="426"/>
    </location>
</feature>
<evidence type="ECO:0000313" key="3">
    <source>
        <dbReference type="Proteomes" id="UP000192511"/>
    </source>
</evidence>
<keyword evidence="1" id="KW-0472">Membrane</keyword>
<feature type="transmembrane region" description="Helical" evidence="1">
    <location>
        <begin position="324"/>
        <end position="346"/>
    </location>
</feature>